<accession>A0AAN5D0Q0</accession>
<dbReference type="AlphaFoldDB" id="A0AAN5D0Q0"/>
<name>A0AAN5D0Q0_9BILA</name>
<protein>
    <submittedName>
        <fullName evidence="1">Uncharacterized protein</fullName>
    </submittedName>
</protein>
<proteinExistence type="predicted"/>
<evidence type="ECO:0000313" key="2">
    <source>
        <dbReference type="Proteomes" id="UP001328107"/>
    </source>
</evidence>
<dbReference type="Proteomes" id="UP001328107">
    <property type="component" value="Unassembled WGS sequence"/>
</dbReference>
<comment type="caution">
    <text evidence="1">The sequence shown here is derived from an EMBL/GenBank/DDBJ whole genome shotgun (WGS) entry which is preliminary data.</text>
</comment>
<reference evidence="2" key="1">
    <citation type="submission" date="2022-10" db="EMBL/GenBank/DDBJ databases">
        <title>Genome assembly of Pristionchus species.</title>
        <authorList>
            <person name="Yoshida K."/>
            <person name="Sommer R.J."/>
        </authorList>
    </citation>
    <scope>NUCLEOTIDE SEQUENCE [LARGE SCALE GENOMIC DNA]</scope>
    <source>
        <strain evidence="2">RS5460</strain>
    </source>
</reference>
<feature type="non-terminal residue" evidence="1">
    <location>
        <position position="120"/>
    </location>
</feature>
<organism evidence="1 2">
    <name type="scientific">Pristionchus mayeri</name>
    <dbReference type="NCBI Taxonomy" id="1317129"/>
    <lineage>
        <taxon>Eukaryota</taxon>
        <taxon>Metazoa</taxon>
        <taxon>Ecdysozoa</taxon>
        <taxon>Nematoda</taxon>
        <taxon>Chromadorea</taxon>
        <taxon>Rhabditida</taxon>
        <taxon>Rhabditina</taxon>
        <taxon>Diplogasteromorpha</taxon>
        <taxon>Diplogasteroidea</taxon>
        <taxon>Neodiplogasteridae</taxon>
        <taxon>Pristionchus</taxon>
    </lineage>
</organism>
<feature type="non-terminal residue" evidence="1">
    <location>
        <position position="1"/>
    </location>
</feature>
<dbReference type="EMBL" id="BTRK01000005">
    <property type="protein sequence ID" value="GMR54681.1"/>
    <property type="molecule type" value="Genomic_DNA"/>
</dbReference>
<sequence length="120" mass="13734">YVKEVCEKAGKRINRPFFPFLLRLNIFSKANVCNLMNREESCLSAKRSFSATEYLSDSIRVSSNRSITTFTSYRSATFRSVSNRLISSSILKEGLCRILSIILKTFRSTPFSSISFLFFS</sequence>
<keyword evidence="2" id="KW-1185">Reference proteome</keyword>
<evidence type="ECO:0000313" key="1">
    <source>
        <dbReference type="EMBL" id="GMR54681.1"/>
    </source>
</evidence>
<gene>
    <name evidence="1" type="ORF">PMAYCL1PPCAC_24876</name>
</gene>